<keyword evidence="5 7" id="KW-0472">Membrane</keyword>
<comment type="caution">
    <text evidence="8">The sequence shown here is derived from an EMBL/GenBank/DDBJ whole genome shotgun (WGS) entry which is preliminary data.</text>
</comment>
<evidence type="ECO:0000256" key="7">
    <source>
        <dbReference type="SAM" id="Phobius"/>
    </source>
</evidence>
<dbReference type="OrthoDB" id="10040335at2759"/>
<dbReference type="InterPro" id="IPR007593">
    <property type="entry name" value="CD225/Dispanin_fam"/>
</dbReference>
<dbReference type="EMBL" id="CAJNOL010000340">
    <property type="protein sequence ID" value="CAF1016342.1"/>
    <property type="molecule type" value="Genomic_DNA"/>
</dbReference>
<evidence type="ECO:0000313" key="8">
    <source>
        <dbReference type="EMBL" id="CAF0837099.1"/>
    </source>
</evidence>
<dbReference type="EMBL" id="CAJNOU010000138">
    <property type="protein sequence ID" value="CAF0883143.1"/>
    <property type="molecule type" value="Genomic_DNA"/>
</dbReference>
<evidence type="ECO:0000256" key="3">
    <source>
        <dbReference type="ARBA" id="ARBA00022692"/>
    </source>
</evidence>
<evidence type="ECO:0008006" key="19">
    <source>
        <dbReference type="Google" id="ProtNLM"/>
    </source>
</evidence>
<evidence type="ECO:0000313" key="10">
    <source>
        <dbReference type="EMBL" id="CAF0919245.1"/>
    </source>
</evidence>
<keyword evidence="17" id="KW-1185">Reference proteome</keyword>
<dbReference type="EMBL" id="CAJOAX010004451">
    <property type="protein sequence ID" value="CAF3906599.1"/>
    <property type="molecule type" value="Genomic_DNA"/>
</dbReference>
<keyword evidence="4 7" id="KW-1133">Transmembrane helix</keyword>
<evidence type="ECO:0000256" key="4">
    <source>
        <dbReference type="ARBA" id="ARBA00022989"/>
    </source>
</evidence>
<feature type="region of interest" description="Disordered" evidence="6">
    <location>
        <begin position="30"/>
        <end position="53"/>
    </location>
</feature>
<organism evidence="8 18">
    <name type="scientific">Rotaria sordida</name>
    <dbReference type="NCBI Taxonomy" id="392033"/>
    <lineage>
        <taxon>Eukaryota</taxon>
        <taxon>Metazoa</taxon>
        <taxon>Spiralia</taxon>
        <taxon>Gnathifera</taxon>
        <taxon>Rotifera</taxon>
        <taxon>Eurotatoria</taxon>
        <taxon>Bdelloidea</taxon>
        <taxon>Philodinida</taxon>
        <taxon>Philodinidae</taxon>
        <taxon>Rotaria</taxon>
    </lineage>
</organism>
<dbReference type="Proteomes" id="UP000663823">
    <property type="component" value="Unassembled WGS sequence"/>
</dbReference>
<dbReference type="AlphaFoldDB" id="A0A813VGC0"/>
<gene>
    <name evidence="14" type="ORF">FNK824_LOCUS4951</name>
    <name evidence="15" type="ORF">JBS370_LOCUS8097</name>
    <name evidence="12" type="ORF">JXQ802_LOCUS14923</name>
    <name evidence="13" type="ORF">JXQ802_LOCUS15482</name>
    <name evidence="16" type="ORF">OTI717_LOCUS24071</name>
    <name evidence="10" type="ORF">PYM288_LOCUS10433</name>
    <name evidence="8" type="ORF">RFH988_LOCUS5742</name>
    <name evidence="9" type="ORF">SEV965_LOCUS4725</name>
    <name evidence="11" type="ORF">ZHD862_LOCUS10868</name>
</gene>
<dbReference type="EMBL" id="CAJNOT010000397">
    <property type="protein sequence ID" value="CAF0968345.1"/>
    <property type="molecule type" value="Genomic_DNA"/>
</dbReference>
<evidence type="ECO:0000313" key="11">
    <source>
        <dbReference type="EMBL" id="CAF0968345.1"/>
    </source>
</evidence>
<evidence type="ECO:0000256" key="2">
    <source>
        <dbReference type="ARBA" id="ARBA00006843"/>
    </source>
</evidence>
<evidence type="ECO:0000256" key="6">
    <source>
        <dbReference type="SAM" id="MobiDB-lite"/>
    </source>
</evidence>
<keyword evidence="3 7" id="KW-0812">Transmembrane</keyword>
<evidence type="ECO:0000313" key="15">
    <source>
        <dbReference type="EMBL" id="CAF3679401.1"/>
    </source>
</evidence>
<dbReference type="Proteomes" id="UP000663882">
    <property type="component" value="Unassembled WGS sequence"/>
</dbReference>
<dbReference type="EMBL" id="CAJOBE010000379">
    <property type="protein sequence ID" value="CAF3631638.1"/>
    <property type="molecule type" value="Genomic_DNA"/>
</dbReference>
<dbReference type="EMBL" id="CAJNOH010000163">
    <property type="protein sequence ID" value="CAF0919245.1"/>
    <property type="molecule type" value="Genomic_DNA"/>
</dbReference>
<evidence type="ECO:0000313" key="13">
    <source>
        <dbReference type="EMBL" id="CAF1027587.1"/>
    </source>
</evidence>
<dbReference type="Proteomes" id="UP000663854">
    <property type="component" value="Unassembled WGS sequence"/>
</dbReference>
<dbReference type="EMBL" id="CAJNOL010000360">
    <property type="protein sequence ID" value="CAF1027587.1"/>
    <property type="molecule type" value="Genomic_DNA"/>
</dbReference>
<evidence type="ECO:0000313" key="14">
    <source>
        <dbReference type="EMBL" id="CAF3631638.1"/>
    </source>
</evidence>
<proteinExistence type="inferred from homology"/>
<dbReference type="Pfam" id="PF04505">
    <property type="entry name" value="CD225"/>
    <property type="match status" value="1"/>
</dbReference>
<feature type="transmembrane region" description="Helical" evidence="7">
    <location>
        <begin position="65"/>
        <end position="86"/>
    </location>
</feature>
<name>A0A813VGC0_9BILA</name>
<dbReference type="Proteomes" id="UP000663874">
    <property type="component" value="Unassembled WGS sequence"/>
</dbReference>
<reference evidence="8" key="1">
    <citation type="submission" date="2021-02" db="EMBL/GenBank/DDBJ databases">
        <authorList>
            <person name="Nowell W R."/>
        </authorList>
    </citation>
    <scope>NUCLEOTIDE SEQUENCE</scope>
</reference>
<dbReference type="GO" id="GO:0016020">
    <property type="term" value="C:membrane"/>
    <property type="evidence" value="ECO:0007669"/>
    <property type="project" value="UniProtKB-SubCell"/>
</dbReference>
<evidence type="ECO:0000313" key="16">
    <source>
        <dbReference type="EMBL" id="CAF3906599.1"/>
    </source>
</evidence>
<evidence type="ECO:0000313" key="12">
    <source>
        <dbReference type="EMBL" id="CAF1016342.1"/>
    </source>
</evidence>
<dbReference type="Proteomes" id="UP000663889">
    <property type="component" value="Unassembled WGS sequence"/>
</dbReference>
<comment type="similarity">
    <text evidence="2">Belongs to the CD225/Dispanin family.</text>
</comment>
<dbReference type="EMBL" id="CAJNOO010000165">
    <property type="protein sequence ID" value="CAF0837099.1"/>
    <property type="molecule type" value="Genomic_DNA"/>
</dbReference>
<evidence type="ECO:0000313" key="18">
    <source>
        <dbReference type="Proteomes" id="UP000663882"/>
    </source>
</evidence>
<feature type="region of interest" description="Disordered" evidence="6">
    <location>
        <begin position="1"/>
        <end position="20"/>
    </location>
</feature>
<protein>
    <recommendedName>
        <fullName evidence="19">Interferon-induced transmembrane protein</fullName>
    </recommendedName>
</protein>
<dbReference type="Proteomes" id="UP000663864">
    <property type="component" value="Unassembled WGS sequence"/>
</dbReference>
<feature type="transmembrane region" description="Helical" evidence="7">
    <location>
        <begin position="113"/>
        <end position="137"/>
    </location>
</feature>
<comment type="subcellular location">
    <subcellularLocation>
        <location evidence="1">Membrane</location>
    </subcellularLocation>
</comment>
<evidence type="ECO:0000256" key="5">
    <source>
        <dbReference type="ARBA" id="ARBA00023136"/>
    </source>
</evidence>
<sequence length="147" mass="16686">MTEEFENFNSIQQSSPVPLSVQDLQPKQYRSQANNTKKKTPLPSQTSKPPKDAVKLKPIEIPTHFTWALILTIFCFFIIGPCWALYKTFKLRQMIQRQELDAAERLSNKITSVLIVSTILGIFAWVVFLFCSVGLLITGKLLDAKVV</sequence>
<evidence type="ECO:0000313" key="17">
    <source>
        <dbReference type="Proteomes" id="UP000663870"/>
    </source>
</evidence>
<dbReference type="Proteomes" id="UP000663870">
    <property type="component" value="Unassembled WGS sequence"/>
</dbReference>
<accession>A0A813VGC0</accession>
<evidence type="ECO:0000313" key="9">
    <source>
        <dbReference type="EMBL" id="CAF0883143.1"/>
    </source>
</evidence>
<evidence type="ECO:0000256" key="1">
    <source>
        <dbReference type="ARBA" id="ARBA00004370"/>
    </source>
</evidence>
<feature type="compositionally biased region" description="Polar residues" evidence="6">
    <location>
        <begin position="7"/>
        <end position="20"/>
    </location>
</feature>
<dbReference type="Proteomes" id="UP000663836">
    <property type="component" value="Unassembled WGS sequence"/>
</dbReference>
<dbReference type="EMBL" id="CAJOBD010000502">
    <property type="protein sequence ID" value="CAF3679401.1"/>
    <property type="molecule type" value="Genomic_DNA"/>
</dbReference>